<dbReference type="EMBL" id="CM047945">
    <property type="protein sequence ID" value="KAI9898764.1"/>
    <property type="molecule type" value="Genomic_DNA"/>
</dbReference>
<gene>
    <name evidence="1" type="ORF">N3K66_007124</name>
</gene>
<keyword evidence="2" id="KW-1185">Reference proteome</keyword>
<proteinExistence type="predicted"/>
<organism evidence="1 2">
    <name type="scientific">Trichothecium roseum</name>
    <dbReference type="NCBI Taxonomy" id="47278"/>
    <lineage>
        <taxon>Eukaryota</taxon>
        <taxon>Fungi</taxon>
        <taxon>Dikarya</taxon>
        <taxon>Ascomycota</taxon>
        <taxon>Pezizomycotina</taxon>
        <taxon>Sordariomycetes</taxon>
        <taxon>Hypocreomycetidae</taxon>
        <taxon>Hypocreales</taxon>
        <taxon>Hypocreales incertae sedis</taxon>
        <taxon>Trichothecium</taxon>
    </lineage>
</organism>
<evidence type="ECO:0000313" key="2">
    <source>
        <dbReference type="Proteomes" id="UP001163324"/>
    </source>
</evidence>
<sequence>MKSILVFYMFSALAVAKPQMPTPPTAPPPLSSPTEPAPVPPTEEPVPVPEPSPPGHPPDEPTKDPNQPSPPNPGKGPICQCGYTYCASILMGMKVPWPEERLAEGYCNTPNAACQDGVPPVDVTEALFICLCGAEDDEVGDKLDVLCGCDSCLVVGPDYRGRCERPCAQAPPPPHVTSGGPD</sequence>
<comment type="caution">
    <text evidence="1">The sequence shown here is derived from an EMBL/GenBank/DDBJ whole genome shotgun (WGS) entry which is preliminary data.</text>
</comment>
<name>A0ACC0UXS4_9HYPO</name>
<evidence type="ECO:0000313" key="1">
    <source>
        <dbReference type="EMBL" id="KAI9898764.1"/>
    </source>
</evidence>
<accession>A0ACC0UXS4</accession>
<protein>
    <submittedName>
        <fullName evidence="1">Uncharacterized protein</fullName>
    </submittedName>
</protein>
<dbReference type="Proteomes" id="UP001163324">
    <property type="component" value="Chromosome 6"/>
</dbReference>
<reference evidence="1" key="1">
    <citation type="submission" date="2022-10" db="EMBL/GenBank/DDBJ databases">
        <title>Complete Genome of Trichothecium roseum strain YXFP-22015, a Plant Pathogen Isolated from Citrus.</title>
        <authorList>
            <person name="Wang Y."/>
            <person name="Zhu L."/>
        </authorList>
    </citation>
    <scope>NUCLEOTIDE SEQUENCE</scope>
    <source>
        <strain evidence="1">YXFP-22015</strain>
    </source>
</reference>